<organism evidence="2 3">
    <name type="scientific">Gemmatimonas phototrophica</name>
    <dbReference type="NCBI Taxonomy" id="1379270"/>
    <lineage>
        <taxon>Bacteria</taxon>
        <taxon>Pseudomonadati</taxon>
        <taxon>Gemmatimonadota</taxon>
        <taxon>Gemmatimonadia</taxon>
        <taxon>Gemmatimonadales</taxon>
        <taxon>Gemmatimonadaceae</taxon>
        <taxon>Gemmatimonas</taxon>
    </lineage>
</organism>
<reference evidence="2 3" key="1">
    <citation type="journal article" date="2014" name="Proc. Natl. Acad. Sci. U.S.A.">
        <title>Functional type 2 photosynthetic reaction centers found in the rare bacterial phylum Gemmatimonadetes.</title>
        <authorList>
            <person name="Zeng Y."/>
            <person name="Feng F."/>
            <person name="Medova H."/>
            <person name="Dean J."/>
            <person name="Koblizek M."/>
        </authorList>
    </citation>
    <scope>NUCLEOTIDE SEQUENCE [LARGE SCALE GENOMIC DNA]</scope>
    <source>
        <strain evidence="2 3">AP64</strain>
    </source>
</reference>
<dbReference type="EMBL" id="CP011454">
    <property type="protein sequence ID" value="AMW04179.1"/>
    <property type="molecule type" value="Genomic_DNA"/>
</dbReference>
<name>A0A143BGK4_9BACT</name>
<dbReference type="STRING" id="1379270.GEMMAAP_03680"/>
<protein>
    <recommendedName>
        <fullName evidence="4">IPT/TIG domain-containing protein</fullName>
    </recommendedName>
</protein>
<evidence type="ECO:0008006" key="4">
    <source>
        <dbReference type="Google" id="ProtNLM"/>
    </source>
</evidence>
<proteinExistence type="predicted"/>
<dbReference type="Proteomes" id="UP000076404">
    <property type="component" value="Chromosome"/>
</dbReference>
<dbReference type="KEGG" id="gph:GEMMAAP_03680"/>
<keyword evidence="3" id="KW-1185">Reference proteome</keyword>
<gene>
    <name evidence="2" type="ORF">GEMMAAP_03680</name>
</gene>
<dbReference type="Gene3D" id="2.60.40.10">
    <property type="entry name" value="Immunoglobulins"/>
    <property type="match status" value="1"/>
</dbReference>
<dbReference type="AlphaFoldDB" id="A0A143BGK4"/>
<sequence length="376" mass="39202">MADDALATPHHATPGSSFFPATSRKRDAVVRIIAQPRVVPVSSHYPMTPASFLRATLSLVLLTACGGSTLTDATATPAFARANGGGSGSGGTTTVSVTGASPAIASTDTVVDVTISGSGFAKGASARWSIAGDTTQVQVLSNSYVNSSTLKARIAVPANATIGSYDIVVTNVGGKKGVGAEVFEVVLGDPKTTWYFPLDDSALGLRSDGAFVSGQESVYDNGVCGVSAKLFSSNAFSGSGDATMQTDNPNFRDRQCPLYPRTVSLHYADGHVERTAGFFNLRALENGTLTIPIGSTALRGLTFSLSIRSARCASLRWNDLVEGLSVPGDKLLVTRLDANTWSVESQPAPNNRAYCPANGVSYPLNVRFTVKKRALP</sequence>
<dbReference type="InterPro" id="IPR013783">
    <property type="entry name" value="Ig-like_fold"/>
</dbReference>
<evidence type="ECO:0000313" key="2">
    <source>
        <dbReference type="EMBL" id="AMW04179.1"/>
    </source>
</evidence>
<evidence type="ECO:0000313" key="3">
    <source>
        <dbReference type="Proteomes" id="UP000076404"/>
    </source>
</evidence>
<accession>A0A143BGK4</accession>
<feature type="region of interest" description="Disordered" evidence="1">
    <location>
        <begin position="1"/>
        <end position="20"/>
    </location>
</feature>
<reference evidence="2 3" key="2">
    <citation type="journal article" date="2016" name="Environ. Microbiol. Rep.">
        <title>Metagenomic evidence for the presence of phototrophic Gemmatimonadetes bacteria in diverse environments.</title>
        <authorList>
            <person name="Zeng Y."/>
            <person name="Baumbach J."/>
            <person name="Barbosa E.G."/>
            <person name="Azevedo V."/>
            <person name="Zhang C."/>
            <person name="Koblizek M."/>
        </authorList>
    </citation>
    <scope>NUCLEOTIDE SEQUENCE [LARGE SCALE GENOMIC DNA]</scope>
    <source>
        <strain evidence="2 3">AP64</strain>
    </source>
</reference>
<evidence type="ECO:0000256" key="1">
    <source>
        <dbReference type="SAM" id="MobiDB-lite"/>
    </source>
</evidence>